<sequence>VLKKLNSPTSSYYRHHVWQCDALFLNWGSDVAGCTFSIKFLNCLISPQSFMLFLIRRCFHPGTLSWYPVFLPTSDPETMTVTQQSEICSATDVVLGTFVTSWMNH</sequence>
<protein>
    <submittedName>
        <fullName evidence="1">Uncharacterized protein</fullName>
    </submittedName>
</protein>
<evidence type="ECO:0000313" key="2">
    <source>
        <dbReference type="Proteomes" id="UP001345963"/>
    </source>
</evidence>
<gene>
    <name evidence="1" type="ORF">ATANTOWER_027173</name>
</gene>
<feature type="non-terminal residue" evidence="1">
    <location>
        <position position="1"/>
    </location>
</feature>
<accession>A0ABU7B0N2</accession>
<evidence type="ECO:0000313" key="1">
    <source>
        <dbReference type="EMBL" id="MED6243803.1"/>
    </source>
</evidence>
<proteinExistence type="predicted"/>
<reference evidence="1 2" key="1">
    <citation type="submission" date="2021-07" db="EMBL/GenBank/DDBJ databases">
        <authorList>
            <person name="Palmer J.M."/>
        </authorList>
    </citation>
    <scope>NUCLEOTIDE SEQUENCE [LARGE SCALE GENOMIC DNA]</scope>
    <source>
        <strain evidence="1 2">AT_MEX2019</strain>
        <tissue evidence="1">Muscle</tissue>
    </source>
</reference>
<organism evidence="1 2">
    <name type="scientific">Ataeniobius toweri</name>
    <dbReference type="NCBI Taxonomy" id="208326"/>
    <lineage>
        <taxon>Eukaryota</taxon>
        <taxon>Metazoa</taxon>
        <taxon>Chordata</taxon>
        <taxon>Craniata</taxon>
        <taxon>Vertebrata</taxon>
        <taxon>Euteleostomi</taxon>
        <taxon>Actinopterygii</taxon>
        <taxon>Neopterygii</taxon>
        <taxon>Teleostei</taxon>
        <taxon>Neoteleostei</taxon>
        <taxon>Acanthomorphata</taxon>
        <taxon>Ovalentaria</taxon>
        <taxon>Atherinomorphae</taxon>
        <taxon>Cyprinodontiformes</taxon>
        <taxon>Goodeidae</taxon>
        <taxon>Ataeniobius</taxon>
    </lineage>
</organism>
<comment type="caution">
    <text evidence="1">The sequence shown here is derived from an EMBL/GenBank/DDBJ whole genome shotgun (WGS) entry which is preliminary data.</text>
</comment>
<dbReference type="EMBL" id="JAHUTI010036087">
    <property type="protein sequence ID" value="MED6243803.1"/>
    <property type="molecule type" value="Genomic_DNA"/>
</dbReference>
<name>A0ABU7B0N2_9TELE</name>
<dbReference type="Proteomes" id="UP001345963">
    <property type="component" value="Unassembled WGS sequence"/>
</dbReference>
<keyword evidence="2" id="KW-1185">Reference proteome</keyword>